<keyword evidence="5" id="KW-0812">Transmembrane</keyword>
<keyword evidence="1 3" id="KW-0597">Phosphoprotein</keyword>
<feature type="transmembrane region" description="Helical" evidence="5">
    <location>
        <begin position="20"/>
        <end position="42"/>
    </location>
</feature>
<dbReference type="Pfam" id="PF05384">
    <property type="entry name" value="DegS"/>
    <property type="match status" value="1"/>
</dbReference>
<dbReference type="Pfam" id="PF07833">
    <property type="entry name" value="Cu_amine_oxidN1"/>
    <property type="match status" value="1"/>
</dbReference>
<dbReference type="PROSITE" id="PS50043">
    <property type="entry name" value="HTH_LUXR_2"/>
    <property type="match status" value="1"/>
</dbReference>
<dbReference type="InterPro" id="IPR003343">
    <property type="entry name" value="Big_2"/>
</dbReference>
<dbReference type="CDD" id="cd06170">
    <property type="entry name" value="LuxR_C_like"/>
    <property type="match status" value="1"/>
</dbReference>
<dbReference type="SUPFAM" id="SSF46894">
    <property type="entry name" value="C-terminal effector domain of the bipartite response regulators"/>
    <property type="match status" value="1"/>
</dbReference>
<dbReference type="PANTHER" id="PTHR43214">
    <property type="entry name" value="TWO-COMPONENT RESPONSE REGULATOR"/>
    <property type="match status" value="1"/>
</dbReference>
<proteinExistence type="predicted"/>
<dbReference type="InterPro" id="IPR011006">
    <property type="entry name" value="CheY-like_superfamily"/>
</dbReference>
<keyword evidence="5" id="KW-0472">Membrane</keyword>
<dbReference type="GO" id="GO:0016301">
    <property type="term" value="F:kinase activity"/>
    <property type="evidence" value="ECO:0007669"/>
    <property type="project" value="InterPro"/>
</dbReference>
<dbReference type="PROSITE" id="PS00622">
    <property type="entry name" value="HTH_LUXR_1"/>
    <property type="match status" value="1"/>
</dbReference>
<keyword evidence="2" id="KW-0238">DNA-binding</keyword>
<protein>
    <recommendedName>
        <fullName evidence="10">Response regulatory domain-containing protein</fullName>
    </recommendedName>
</protein>
<gene>
    <name evidence="8" type="ORF">G195_003527</name>
</gene>
<dbReference type="InterPro" id="IPR000792">
    <property type="entry name" value="Tscrpt_reg_LuxR_C"/>
</dbReference>
<evidence type="ECO:0000259" key="7">
    <source>
        <dbReference type="PROSITE" id="PS50110"/>
    </source>
</evidence>
<dbReference type="InterPro" id="IPR012854">
    <property type="entry name" value="Cu_amine_oxidase-like_N"/>
</dbReference>
<dbReference type="SUPFAM" id="SSF49373">
    <property type="entry name" value="Invasin/intimin cell-adhesion fragments"/>
    <property type="match status" value="1"/>
</dbReference>
<keyword evidence="5" id="KW-1133">Transmembrane helix</keyword>
<sequence length="982" mass="106165">MLGKQGKRLNDVKDSKAKKWAIVTLAGVIWIAPVLGAGQQVWSGSSWQSVAAAASTTTSKLSEEILTSGAKLMKYSYTTTRSGSKVNVLADVIQVDLQNPYVKLDVMTGKGGNLNSKQSTGGMAKENGAVAAVNGDYFNVSGMNLDGGGSTTMVTRPLGEETAGLTFNTEYGTEQRQVVNTLGVFSTAPEGKLKGFAVSGSQTLLVGQEGKYTAKGYDTYYNPIATGDIKMTWKSSNNGIVSVSNGTIKGVKPGTATLTATSNGASSSIKVTVLGGSELASLTAGSGLGSLQAGTTISIPVTAKTKDGQSVTVPADSLTWEFIGFKGKVSADQLTVSSVNSGAQVGYAIGRYDGYSTVVVLSAAASETIWENFENVSYPINFTTNAAGVTGSASVTAGTGEKAGSKVLQLSYDMTAGIGKMYAYAQLNGSTGKEVSATATSMSMDVMGDKSLNWLRAEFTDASGKTVYADLAKAIDWDGWKKLNVDLNGLNIAYPAKLKRVYVVNVEEGQDERAKAGTVAFDNIAFTMPSKSSEVGLPTGTASLVLGQKSMTVNGTKKAIDAAPVLKNGTTYVPIKHVLDAFGGQASWDSKNQRITVVRGGKLIDLVVDRVIKNAIQVMENSKYQMFEIMDSTRNELKTLNEELKSVLKETAETIEKVDQLELNYRRSRIRLTEVSRDFVRYSEHDIKQAYEKATQLQLDLMIYREKEMYLKARRDDLQKRAKNVEASVERAETIGSQMGVVLEYLSGELGQVTLLLADDHQLFREGLKRILNMEDDIEVIGECGDGIQVLEFCNQDKPDIVLMDINMPVENGVEATEKLRELFPDVKVIILSIHDDESYVFETLRKGANGYLLKDMEAESLINAIRSVHEGHAFIHPKVTGKLIMQLRRMTYLNETGAMSEGASKEAGVKFVAGDNNPLTRREAEVLRLMAEGKSNKMIGEFLFISEKTVKNHVSSILQKMEVDDRTQAVINSIKYGWVTL</sequence>
<dbReference type="Gene3D" id="2.60.40.1080">
    <property type="match status" value="1"/>
</dbReference>
<dbReference type="InterPro" id="IPR016032">
    <property type="entry name" value="Sig_transdc_resp-reg_C-effctor"/>
</dbReference>
<dbReference type="Pfam" id="PF02368">
    <property type="entry name" value="Big_2"/>
    <property type="match status" value="1"/>
</dbReference>
<dbReference type="EMBL" id="AOFI03000042">
    <property type="protein sequence ID" value="KAF4323368.1"/>
    <property type="molecule type" value="Genomic_DNA"/>
</dbReference>
<name>A0A8J4SLN6_9STRA</name>
<dbReference type="PRINTS" id="PR00038">
    <property type="entry name" value="HTHLUXR"/>
</dbReference>
<reference evidence="8" key="1">
    <citation type="journal article" date="2015" name="Genom Data">
        <title>Draft genome sequences of Phytophthora kernoviae and Phytophthora ramorum lineage EU2 from Scotland.</title>
        <authorList>
            <person name="Sambles C."/>
            <person name="Schlenzig A."/>
            <person name="O'Neill P."/>
            <person name="Grant M."/>
            <person name="Studholme D.J."/>
        </authorList>
    </citation>
    <scope>NUCLEOTIDE SEQUENCE</scope>
    <source>
        <strain evidence="8">00238/432</strain>
    </source>
</reference>
<dbReference type="InterPro" id="IPR058245">
    <property type="entry name" value="NreC/VraR/RcsB-like_REC"/>
</dbReference>
<evidence type="ECO:0000259" key="6">
    <source>
        <dbReference type="PROSITE" id="PS50043"/>
    </source>
</evidence>
<dbReference type="SMART" id="SM00448">
    <property type="entry name" value="REC"/>
    <property type="match status" value="1"/>
</dbReference>
<dbReference type="SMART" id="SM00421">
    <property type="entry name" value="HTH_LUXR"/>
    <property type="match status" value="1"/>
</dbReference>
<dbReference type="Gene3D" id="3.30.457.10">
    <property type="entry name" value="Copper amine oxidase-like, N-terminal domain"/>
    <property type="match status" value="1"/>
</dbReference>
<evidence type="ECO:0000256" key="1">
    <source>
        <dbReference type="ARBA" id="ARBA00022553"/>
    </source>
</evidence>
<evidence type="ECO:0000313" key="9">
    <source>
        <dbReference type="Proteomes" id="UP000702964"/>
    </source>
</evidence>
<dbReference type="CDD" id="cd17535">
    <property type="entry name" value="REC_NarL-like"/>
    <property type="match status" value="1"/>
</dbReference>
<dbReference type="InterPro" id="IPR036582">
    <property type="entry name" value="Mao_N_sf"/>
</dbReference>
<feature type="domain" description="HTH luxR-type" evidence="6">
    <location>
        <begin position="913"/>
        <end position="978"/>
    </location>
</feature>
<keyword evidence="4" id="KW-0175">Coiled coil</keyword>
<evidence type="ECO:0000256" key="2">
    <source>
        <dbReference type="ARBA" id="ARBA00023125"/>
    </source>
</evidence>
<comment type="caution">
    <text evidence="8">The sequence shown here is derived from an EMBL/GenBank/DDBJ whole genome shotgun (WGS) entry which is preliminary data.</text>
</comment>
<feature type="domain" description="Response regulatory" evidence="7">
    <location>
        <begin position="754"/>
        <end position="870"/>
    </location>
</feature>
<dbReference type="SMART" id="SM00635">
    <property type="entry name" value="BID_2"/>
    <property type="match status" value="1"/>
</dbReference>
<dbReference type="SUPFAM" id="SSF55383">
    <property type="entry name" value="Copper amine oxidase, domain N"/>
    <property type="match status" value="1"/>
</dbReference>
<dbReference type="Gene3D" id="3.40.50.2300">
    <property type="match status" value="1"/>
</dbReference>
<evidence type="ECO:0000313" key="8">
    <source>
        <dbReference type="EMBL" id="KAF4323368.1"/>
    </source>
</evidence>
<dbReference type="InterPro" id="IPR001789">
    <property type="entry name" value="Sig_transdc_resp-reg_receiver"/>
</dbReference>
<dbReference type="InterPro" id="IPR008964">
    <property type="entry name" value="Invasin/intimin_cell_adhesion"/>
</dbReference>
<dbReference type="Pfam" id="PF00196">
    <property type="entry name" value="GerE"/>
    <property type="match status" value="1"/>
</dbReference>
<dbReference type="PANTHER" id="PTHR43214:SF39">
    <property type="entry name" value="TRANSCRIPTIONAL REGULATORY PROTEIN DEGU"/>
    <property type="match status" value="1"/>
</dbReference>
<feature type="modified residue" description="4-aspartylphosphate" evidence="3">
    <location>
        <position position="805"/>
    </location>
</feature>
<dbReference type="InterPro" id="IPR039420">
    <property type="entry name" value="WalR-like"/>
</dbReference>
<dbReference type="GO" id="GO:0003677">
    <property type="term" value="F:DNA binding"/>
    <property type="evidence" value="ECO:0007669"/>
    <property type="project" value="UniProtKB-KW"/>
</dbReference>
<evidence type="ECO:0008006" key="10">
    <source>
        <dbReference type="Google" id="ProtNLM"/>
    </source>
</evidence>
<accession>A0A8J4SLN6</accession>
<evidence type="ECO:0000256" key="5">
    <source>
        <dbReference type="SAM" id="Phobius"/>
    </source>
</evidence>
<evidence type="ECO:0000256" key="3">
    <source>
        <dbReference type="PROSITE-ProRule" id="PRU00169"/>
    </source>
</evidence>
<feature type="coiled-coil region" evidence="4">
    <location>
        <begin position="630"/>
        <end position="735"/>
    </location>
</feature>
<dbReference type="SUPFAM" id="SSF52172">
    <property type="entry name" value="CheY-like"/>
    <property type="match status" value="1"/>
</dbReference>
<dbReference type="GO" id="GO:0000160">
    <property type="term" value="P:phosphorelay signal transduction system"/>
    <property type="evidence" value="ECO:0007669"/>
    <property type="project" value="InterPro"/>
</dbReference>
<organism evidence="8 9">
    <name type="scientific">Phytophthora kernoviae 00238/432</name>
    <dbReference type="NCBI Taxonomy" id="1284355"/>
    <lineage>
        <taxon>Eukaryota</taxon>
        <taxon>Sar</taxon>
        <taxon>Stramenopiles</taxon>
        <taxon>Oomycota</taxon>
        <taxon>Peronosporomycetes</taxon>
        <taxon>Peronosporales</taxon>
        <taxon>Peronosporaceae</taxon>
        <taxon>Phytophthora</taxon>
    </lineage>
</organism>
<dbReference type="AlphaFoldDB" id="A0A8J4SLN6"/>
<dbReference type="InterPro" id="IPR008595">
    <property type="entry name" value="DegS"/>
</dbReference>
<dbReference type="GO" id="GO:0006355">
    <property type="term" value="P:regulation of DNA-templated transcription"/>
    <property type="evidence" value="ECO:0007669"/>
    <property type="project" value="InterPro"/>
</dbReference>
<dbReference type="Proteomes" id="UP000702964">
    <property type="component" value="Unassembled WGS sequence"/>
</dbReference>
<evidence type="ECO:0000256" key="4">
    <source>
        <dbReference type="SAM" id="Coils"/>
    </source>
</evidence>
<dbReference type="PROSITE" id="PS50110">
    <property type="entry name" value="RESPONSE_REGULATORY"/>
    <property type="match status" value="1"/>
</dbReference>
<reference evidence="8" key="2">
    <citation type="submission" date="2020-02" db="EMBL/GenBank/DDBJ databases">
        <authorList>
            <person name="Studholme D.J."/>
        </authorList>
    </citation>
    <scope>NUCLEOTIDE SEQUENCE</scope>
    <source>
        <strain evidence="8">00238/432</strain>
    </source>
</reference>